<dbReference type="AlphaFoldDB" id="A0A6G0YX27"/>
<comment type="caution">
    <text evidence="1">The sequence shown here is derived from an EMBL/GenBank/DDBJ whole genome shotgun (WGS) entry which is preliminary data.</text>
</comment>
<gene>
    <name evidence="1" type="ORF">FWK35_00010426</name>
</gene>
<accession>A0A6G0YX27</accession>
<dbReference type="EMBL" id="VUJU01002076">
    <property type="protein sequence ID" value="KAF0762678.1"/>
    <property type="molecule type" value="Genomic_DNA"/>
</dbReference>
<organism evidence="1 2">
    <name type="scientific">Aphis craccivora</name>
    <name type="common">Cowpea aphid</name>
    <dbReference type="NCBI Taxonomy" id="307492"/>
    <lineage>
        <taxon>Eukaryota</taxon>
        <taxon>Metazoa</taxon>
        <taxon>Ecdysozoa</taxon>
        <taxon>Arthropoda</taxon>
        <taxon>Hexapoda</taxon>
        <taxon>Insecta</taxon>
        <taxon>Pterygota</taxon>
        <taxon>Neoptera</taxon>
        <taxon>Paraneoptera</taxon>
        <taxon>Hemiptera</taxon>
        <taxon>Sternorrhyncha</taxon>
        <taxon>Aphidomorpha</taxon>
        <taxon>Aphidoidea</taxon>
        <taxon>Aphididae</taxon>
        <taxon>Aphidini</taxon>
        <taxon>Aphis</taxon>
        <taxon>Aphis</taxon>
    </lineage>
</organism>
<sequence>MAVVDANFNFISIDVDAYGREADPIVFWDKNYTQIYFKFLNIEHCHLRKIVVVLMTLGVYLITDYQEQGENSRMCVREFCDDIEKTFCILHNFVRKRDGCNYEETEENFIVQLNNLQFHGRNVTSGGIETRDFILKPSVDQDHRM</sequence>
<proteinExistence type="predicted"/>
<name>A0A6G0YX27_APHCR</name>
<dbReference type="Proteomes" id="UP000478052">
    <property type="component" value="Unassembled WGS sequence"/>
</dbReference>
<keyword evidence="2" id="KW-1185">Reference proteome</keyword>
<evidence type="ECO:0000313" key="2">
    <source>
        <dbReference type="Proteomes" id="UP000478052"/>
    </source>
</evidence>
<reference evidence="1 2" key="1">
    <citation type="submission" date="2019-08" db="EMBL/GenBank/DDBJ databases">
        <title>Whole genome of Aphis craccivora.</title>
        <authorList>
            <person name="Voronova N.V."/>
            <person name="Shulinski R.S."/>
            <person name="Bandarenka Y.V."/>
            <person name="Zhorov D.G."/>
            <person name="Warner D."/>
        </authorList>
    </citation>
    <scope>NUCLEOTIDE SEQUENCE [LARGE SCALE GENOMIC DNA]</scope>
    <source>
        <strain evidence="1">180601</strain>
        <tissue evidence="1">Whole Body</tissue>
    </source>
</reference>
<evidence type="ECO:0000313" key="1">
    <source>
        <dbReference type="EMBL" id="KAF0762678.1"/>
    </source>
</evidence>
<protein>
    <submittedName>
        <fullName evidence="1">Protein ALP1-like</fullName>
    </submittedName>
</protein>